<dbReference type="EMBL" id="CP053540">
    <property type="protein sequence ID" value="WOB45761.1"/>
    <property type="molecule type" value="Genomic_DNA"/>
</dbReference>
<name>A0AA97BEJ9_9CYAN</name>
<reference evidence="1" key="1">
    <citation type="submission" date="2020-05" db="EMBL/GenBank/DDBJ databases">
        <authorList>
            <person name="Zhu T."/>
            <person name="Keshari N."/>
            <person name="Lu X."/>
        </authorList>
    </citation>
    <scope>NUCLEOTIDE SEQUENCE</scope>
    <source>
        <strain evidence="1">NK1-22</strain>
    </source>
</reference>
<proteinExistence type="predicted"/>
<accession>A0AA97BEJ9</accession>
<organism evidence="1">
    <name type="scientific">Thermoleptolyngbya oregonensis NK1-22</name>
    <dbReference type="NCBI Taxonomy" id="2547457"/>
    <lineage>
        <taxon>Bacteria</taxon>
        <taxon>Bacillati</taxon>
        <taxon>Cyanobacteriota</taxon>
        <taxon>Cyanophyceae</taxon>
        <taxon>Oculatellales</taxon>
        <taxon>Oculatellaceae</taxon>
        <taxon>Thermoleptolyngbya</taxon>
    </lineage>
</organism>
<gene>
    <name evidence="1" type="ORF">HNI00_11905</name>
</gene>
<sequence>MSADCLNQVVQAYLEYKRIIETETTKRREIEAWEKTRLAEIQAQRDLLIGYLEQSFDERSQNFKSLFQLVDQAIANGDNQQLALTLDSIVNLAKASPFKDLADLAKVKESLKSPDHVWEL</sequence>
<dbReference type="AlphaFoldDB" id="A0AA97BEJ9"/>
<evidence type="ECO:0000313" key="1">
    <source>
        <dbReference type="EMBL" id="WOB45761.1"/>
    </source>
</evidence>
<dbReference type="KEGG" id="tog:HNI00_11905"/>
<protein>
    <submittedName>
        <fullName evidence="1">Uncharacterized protein</fullName>
    </submittedName>
</protein>